<feature type="domain" description="Glycosyltransferase 2-like" evidence="4">
    <location>
        <begin position="52"/>
        <end position="179"/>
    </location>
</feature>
<feature type="transmembrane region" description="Helical" evidence="3">
    <location>
        <begin position="6"/>
        <end position="25"/>
    </location>
</feature>
<comment type="caution">
    <text evidence="5">The sequence shown here is derived from an EMBL/GenBank/DDBJ whole genome shotgun (WGS) entry which is preliminary data.</text>
</comment>
<evidence type="ECO:0000313" key="6">
    <source>
        <dbReference type="Proteomes" id="UP001320972"/>
    </source>
</evidence>
<accession>A0ABT2QKB4</accession>
<dbReference type="InterPro" id="IPR001173">
    <property type="entry name" value="Glyco_trans_2-like"/>
</dbReference>
<feature type="transmembrane region" description="Helical" evidence="3">
    <location>
        <begin position="353"/>
        <end position="372"/>
    </location>
</feature>
<dbReference type="EC" id="2.4.-.-" evidence="5"/>
<gene>
    <name evidence="5" type="ORF">OB955_21995</name>
</gene>
<name>A0ABT2QKB4_9EURY</name>
<keyword evidence="3" id="KW-0472">Membrane</keyword>
<keyword evidence="3" id="KW-0812">Transmembrane</keyword>
<evidence type="ECO:0000256" key="2">
    <source>
        <dbReference type="ARBA" id="ARBA00022679"/>
    </source>
</evidence>
<organism evidence="5 6">
    <name type="scientific">Natronoglomus mannanivorans</name>
    <dbReference type="NCBI Taxonomy" id="2979990"/>
    <lineage>
        <taxon>Archaea</taxon>
        <taxon>Methanobacteriati</taxon>
        <taxon>Methanobacteriota</taxon>
        <taxon>Stenosarchaea group</taxon>
        <taxon>Halobacteria</taxon>
        <taxon>Halobacteriales</taxon>
        <taxon>Natrialbaceae</taxon>
        <taxon>Natronoglomus</taxon>
    </lineage>
</organism>
<evidence type="ECO:0000313" key="5">
    <source>
        <dbReference type="EMBL" id="MCU4975377.1"/>
    </source>
</evidence>
<dbReference type="InterPro" id="IPR029044">
    <property type="entry name" value="Nucleotide-diphossugar_trans"/>
</dbReference>
<dbReference type="RefSeq" id="WP_338009115.1">
    <property type="nucleotide sequence ID" value="NZ_JAOPKB010000018.1"/>
</dbReference>
<dbReference type="Proteomes" id="UP001320972">
    <property type="component" value="Unassembled WGS sequence"/>
</dbReference>
<protein>
    <submittedName>
        <fullName evidence="5">Glycosyltransferase</fullName>
        <ecNumber evidence="5">2.4.-.-</ecNumber>
    </submittedName>
</protein>
<keyword evidence="6" id="KW-1185">Reference proteome</keyword>
<evidence type="ECO:0000256" key="1">
    <source>
        <dbReference type="ARBA" id="ARBA00022676"/>
    </source>
</evidence>
<keyword evidence="1 5" id="KW-0328">Glycosyltransferase</keyword>
<dbReference type="EMBL" id="JAOPKB010000018">
    <property type="protein sequence ID" value="MCU4975377.1"/>
    <property type="molecule type" value="Genomic_DNA"/>
</dbReference>
<proteinExistence type="predicted"/>
<dbReference type="SUPFAM" id="SSF53448">
    <property type="entry name" value="Nucleotide-diphospho-sugar transferases"/>
    <property type="match status" value="1"/>
</dbReference>
<keyword evidence="2 5" id="KW-0808">Transferase</keyword>
<dbReference type="Pfam" id="PF00535">
    <property type="entry name" value="Glycos_transf_2"/>
    <property type="match status" value="1"/>
</dbReference>
<dbReference type="Gene3D" id="3.90.550.10">
    <property type="entry name" value="Spore Coat Polysaccharide Biosynthesis Protein SpsA, Chain A"/>
    <property type="match status" value="1"/>
</dbReference>
<feature type="transmembrane region" description="Helical" evidence="3">
    <location>
        <begin position="292"/>
        <end position="313"/>
    </location>
</feature>
<dbReference type="PANTHER" id="PTHR43630:SF1">
    <property type="entry name" value="POLY-BETA-1,6-N-ACETYL-D-GLUCOSAMINE SYNTHASE"/>
    <property type="match status" value="1"/>
</dbReference>
<evidence type="ECO:0000259" key="4">
    <source>
        <dbReference type="Pfam" id="PF00535"/>
    </source>
</evidence>
<evidence type="ECO:0000256" key="3">
    <source>
        <dbReference type="SAM" id="Phobius"/>
    </source>
</evidence>
<reference evidence="5 6" key="1">
    <citation type="submission" date="2022-09" db="EMBL/GenBank/DDBJ databases">
        <title>Enrichment on poylsaccharides allowed isolation of novel metabolic and taxonomic groups of Haloarchaea.</title>
        <authorList>
            <person name="Sorokin D.Y."/>
            <person name="Elcheninov A.G."/>
            <person name="Khizhniak T.V."/>
            <person name="Kolganova T.V."/>
            <person name="Kublanov I.V."/>
        </authorList>
    </citation>
    <scope>NUCLEOTIDE SEQUENCE [LARGE SCALE GENOMIC DNA]</scope>
    <source>
        <strain evidence="5 6">AArc-m2/3/4</strain>
    </source>
</reference>
<dbReference type="GO" id="GO:0016757">
    <property type="term" value="F:glycosyltransferase activity"/>
    <property type="evidence" value="ECO:0007669"/>
    <property type="project" value="UniProtKB-KW"/>
</dbReference>
<dbReference type="PANTHER" id="PTHR43630">
    <property type="entry name" value="POLY-BETA-1,6-N-ACETYL-D-GLUCOSAMINE SYNTHASE"/>
    <property type="match status" value="1"/>
</dbReference>
<feature type="transmembrane region" description="Helical" evidence="3">
    <location>
        <begin position="319"/>
        <end position="341"/>
    </location>
</feature>
<sequence>MIGTYVLYAILAASFLLIIHVNMLYPFSLKALSLFNQTEDEPHRDQLPTVTLIIAAYNEEDIIEKKLKNSLGLEYPPEKYEIVVFSDASTDRTDEIVSSYSGLGVDLCRIEGRVGKTECQNRVVDMVDTDIVVFSDANSMYDKKAIKEIVSSFQSNVGCVVGELRYTNPNDMEGESVYWKYEQWLKNLESATGSLVAGNGSIYAVKKESYVPLDEEVTSDLAEVLEIVRNGEYVKYNSSAFAFEELEETINEEINRKKRIATRSFNTIVKYTDLISPFNNITFSYKFLSRTILRWLLPIWLILFFASNLILSISRGGLVLYTLLTLQIIFYCTALFSHGLNKAGRNVGPVLTFPYYFSLINYALLVGAWNLINKQNVVTWETVDR</sequence>
<keyword evidence="3" id="KW-1133">Transmembrane helix</keyword>